<dbReference type="Proteomes" id="UP000076154">
    <property type="component" value="Unassembled WGS sequence"/>
</dbReference>
<comment type="caution">
    <text evidence="11">The sequence shown here is derived from an EMBL/GenBank/DDBJ whole genome shotgun (WGS) entry which is preliminary data.</text>
</comment>
<feature type="region of interest" description="Disordered" evidence="10">
    <location>
        <begin position="217"/>
        <end position="239"/>
    </location>
</feature>
<comment type="similarity">
    <text evidence="9">Belongs to the methyltransferase superfamily. METTL18 family.</text>
</comment>
<dbReference type="AlphaFoldDB" id="A0A369JE54"/>
<evidence type="ECO:0000313" key="11">
    <source>
        <dbReference type="EMBL" id="RDB18695.1"/>
    </source>
</evidence>
<evidence type="ECO:0000256" key="5">
    <source>
        <dbReference type="ARBA" id="ARBA00022603"/>
    </source>
</evidence>
<proteinExistence type="inferred from homology"/>
<keyword evidence="8" id="KW-0539">Nucleus</keyword>
<dbReference type="PANTHER" id="PTHR14614:SF39">
    <property type="entry name" value="HISTIDINE PROTEIN METHYLTRANSFERASE 1 HOMOLOG"/>
    <property type="match status" value="1"/>
</dbReference>
<keyword evidence="6" id="KW-0808">Transferase</keyword>
<evidence type="ECO:0000256" key="1">
    <source>
        <dbReference type="ARBA" id="ARBA00004123"/>
    </source>
</evidence>
<evidence type="ECO:0000256" key="4">
    <source>
        <dbReference type="ARBA" id="ARBA00022490"/>
    </source>
</evidence>
<gene>
    <name evidence="11" type="primary">HPM1</name>
    <name evidence="11" type="ORF">Hypma_014741</name>
</gene>
<accession>A0A369JE54</accession>
<keyword evidence="7" id="KW-0949">S-adenosyl-L-methionine</keyword>
<keyword evidence="5 11" id="KW-0489">Methyltransferase</keyword>
<evidence type="ECO:0000256" key="7">
    <source>
        <dbReference type="ARBA" id="ARBA00022691"/>
    </source>
</evidence>
<dbReference type="SUPFAM" id="SSF53335">
    <property type="entry name" value="S-adenosyl-L-methionine-dependent methyltransferases"/>
    <property type="match status" value="1"/>
</dbReference>
<dbReference type="Gene3D" id="3.40.50.150">
    <property type="entry name" value="Vaccinia Virus protein VP39"/>
    <property type="match status" value="1"/>
</dbReference>
<dbReference type="STRING" id="39966.A0A369JE54"/>
<dbReference type="EMBL" id="LUEZ02000090">
    <property type="protein sequence ID" value="RDB18695.1"/>
    <property type="molecule type" value="Genomic_DNA"/>
</dbReference>
<dbReference type="InterPro" id="IPR029063">
    <property type="entry name" value="SAM-dependent_MTases_sf"/>
</dbReference>
<dbReference type="GO" id="GO:0032259">
    <property type="term" value="P:methylation"/>
    <property type="evidence" value="ECO:0007669"/>
    <property type="project" value="UniProtKB-KW"/>
</dbReference>
<dbReference type="GO" id="GO:0005737">
    <property type="term" value="C:cytoplasm"/>
    <property type="evidence" value="ECO:0007669"/>
    <property type="project" value="UniProtKB-SubCell"/>
</dbReference>
<name>A0A369JE54_HYPMA</name>
<evidence type="ECO:0000256" key="8">
    <source>
        <dbReference type="ARBA" id="ARBA00023242"/>
    </source>
</evidence>
<dbReference type="PANTHER" id="PTHR14614">
    <property type="entry name" value="HEPATOCELLULAR CARCINOMA-ASSOCIATED ANTIGEN"/>
    <property type="match status" value="1"/>
</dbReference>
<evidence type="ECO:0000256" key="9">
    <source>
        <dbReference type="ARBA" id="ARBA00038126"/>
    </source>
</evidence>
<reference evidence="11" key="1">
    <citation type="submission" date="2018-04" db="EMBL/GenBank/DDBJ databases">
        <title>Whole genome sequencing of Hypsizygus marmoreus.</title>
        <authorList>
            <person name="Choi I.-G."/>
            <person name="Min B."/>
            <person name="Kim J.-G."/>
            <person name="Kim S."/>
            <person name="Oh Y.-L."/>
            <person name="Kong W.-S."/>
            <person name="Park H."/>
            <person name="Jeong J."/>
            <person name="Song E.-S."/>
        </authorList>
    </citation>
    <scope>NUCLEOTIDE SEQUENCE [LARGE SCALE GENOMIC DNA]</scope>
    <source>
        <strain evidence="11">51987-8</strain>
    </source>
</reference>
<evidence type="ECO:0000313" key="12">
    <source>
        <dbReference type="Proteomes" id="UP000076154"/>
    </source>
</evidence>
<dbReference type="FunCoup" id="A0A369JE54">
    <property type="interactions" value="350"/>
</dbReference>
<sequence length="395" mass="43173">MFKFDFDIDDLDEDLGQLSIPTSHQAKEAKCSEYRVFSEISIPQLLDRLPALISYSPLSVPLSSNQTITLARRDLFDARFQLILEDDVKSEGDEPRMLSTSTALEFIEAPSDLVPGVYEGGLKTWECSLDLVSYLDGLKFPVEAIQGKRVLEIGCGTAVPSLYILCRLFSVPSSTAARTSETQLHFQDYNDSVLELVTFPNVLLTWYMSDAAASYRETETKTEDDPVGDNDVTASSSIPDCSTPGDLRITSELKQAFLSSLAERNISLRFFSGSWDTFDVSNTGGKYDVVLTSETIYRTDSLLALINLMQAASGPSGSIADGSQLSLIPESGDSAYLCLVASKILYFGVGGGVSEFVGIVEGSNVRDGVKRGKVETVWELSTGVGRKVMRVQWVT</sequence>
<dbReference type="EC" id="2.1.1.85" evidence="3"/>
<comment type="subcellular location">
    <subcellularLocation>
        <location evidence="2">Cytoplasm</location>
    </subcellularLocation>
    <subcellularLocation>
        <location evidence="1">Nucleus</location>
    </subcellularLocation>
</comment>
<dbReference type="InterPro" id="IPR019410">
    <property type="entry name" value="Methyltransf_16"/>
</dbReference>
<evidence type="ECO:0000256" key="2">
    <source>
        <dbReference type="ARBA" id="ARBA00004496"/>
    </source>
</evidence>
<keyword evidence="4" id="KW-0963">Cytoplasm</keyword>
<dbReference type="GO" id="GO:0005634">
    <property type="term" value="C:nucleus"/>
    <property type="evidence" value="ECO:0007669"/>
    <property type="project" value="UniProtKB-SubCell"/>
</dbReference>
<dbReference type="OrthoDB" id="1723750at2759"/>
<evidence type="ECO:0000256" key="10">
    <source>
        <dbReference type="SAM" id="MobiDB-lite"/>
    </source>
</evidence>
<evidence type="ECO:0000256" key="6">
    <source>
        <dbReference type="ARBA" id="ARBA00022679"/>
    </source>
</evidence>
<evidence type="ECO:0000256" key="3">
    <source>
        <dbReference type="ARBA" id="ARBA00012533"/>
    </source>
</evidence>
<dbReference type="InParanoid" id="A0A369JE54"/>
<organism evidence="11 12">
    <name type="scientific">Hypsizygus marmoreus</name>
    <name type="common">White beech mushroom</name>
    <name type="synonym">Agaricus marmoreus</name>
    <dbReference type="NCBI Taxonomy" id="39966"/>
    <lineage>
        <taxon>Eukaryota</taxon>
        <taxon>Fungi</taxon>
        <taxon>Dikarya</taxon>
        <taxon>Basidiomycota</taxon>
        <taxon>Agaricomycotina</taxon>
        <taxon>Agaricomycetes</taxon>
        <taxon>Agaricomycetidae</taxon>
        <taxon>Agaricales</taxon>
        <taxon>Tricholomatineae</taxon>
        <taxon>Lyophyllaceae</taxon>
        <taxon>Hypsizygus</taxon>
    </lineage>
</organism>
<dbReference type="GO" id="GO:0018064">
    <property type="term" value="F:protein-L-histidine N-tele-methyltransferase activity"/>
    <property type="evidence" value="ECO:0007669"/>
    <property type="project" value="UniProtKB-EC"/>
</dbReference>
<keyword evidence="12" id="KW-1185">Reference proteome</keyword>
<protein>
    <recommendedName>
        <fullName evidence="3">protein-histidine N-methyltransferase</fullName>
        <ecNumber evidence="3">2.1.1.85</ecNumber>
    </recommendedName>
</protein>